<organism evidence="12 13">
    <name type="scientific">Candidatus Yanofskybacteria bacterium RIFCSPLOWO2_01_FULL_43_22</name>
    <dbReference type="NCBI Taxonomy" id="1802695"/>
    <lineage>
        <taxon>Bacteria</taxon>
        <taxon>Candidatus Yanofskyibacteriota</taxon>
    </lineage>
</organism>
<reference evidence="12 13" key="1">
    <citation type="journal article" date="2016" name="Nat. Commun.">
        <title>Thousands of microbial genomes shed light on interconnected biogeochemical processes in an aquifer system.</title>
        <authorList>
            <person name="Anantharaman K."/>
            <person name="Brown C.T."/>
            <person name="Hug L.A."/>
            <person name="Sharon I."/>
            <person name="Castelle C.J."/>
            <person name="Probst A.J."/>
            <person name="Thomas B.C."/>
            <person name="Singh A."/>
            <person name="Wilkins M.J."/>
            <person name="Karaoz U."/>
            <person name="Brodie E.L."/>
            <person name="Williams K.H."/>
            <person name="Hubbard S.S."/>
            <person name="Banfield J.F."/>
        </authorList>
    </citation>
    <scope>NUCLEOTIDE SEQUENCE [LARGE SCALE GENOMIC DNA]</scope>
</reference>
<sequence length="825" mass="94142">MMKYNPSKIERKWQKHWEAKKLYEANDFGKRNFMLLAEFPYTSGNLHMGHWFTYSIADIYARYLRMNGYNVMYPIGFDAFGLPAENAAIKNNSTPDGWTRRNIKNMTKQLKSIGAVFDWSRVVDTSSPDYYKWTQWIFLQLYKKGLVYRGETMVNWCPKDKTVLANEQVVTRSTSSGQVSCCERCDTPVEQRKLAQWMFKITSFADALADDLNPPAGGLDWPEDTKTAQINWIGRSEGAMIKFKVQGHEVHKVSDKKLDKLEELDELSTISVFTTRPDTLFGVTAVIMSPELAQKWIDAGWQAGDEVKNYVKKSLAKRELERQEAKTKTGIDTGIFAINPANNEKVPVWVADYVLGHYGTGAIMAVPAHDERDREFAEKFDLLISDAPLGDSRQIIKLLEEKGLGKAGTNYRLHDWILSRQRYWGAPIPMVNCSKCALQDPSGQGYQPVPETELPVKLPKLADFLPVEGGKSPLARAEKWIKVKCPKCSNEAERETDTMDTFVDSSWYFIRYTDPKNKKEFASKAKMTDWLPVPMYIGGREHNTMHLLYARFIIKALNKLGIVNFSEPFLSRRNHGVIMGSDGKRMSKSRGNVVDPDVEVAKYGADTVRMNFAFLGPFEQDYAWNFNNISGISRFLDRVWNLYQRQEISRQKRASPKAGNKKQVESKEFKIKLHQTIKKVGGDISELKFNTCVSELMKLLNEAEKEPGLSPVSCRLLLLLLAPFAPHIAEELWHQLATSDKRQATSIHLEAWPDYDETLLAEEMATVAIQVNGKLRDTVQVKKGLAENDIKTLVLNREKIKNYLEGKDVKKIIHIQDRLVNVVTD</sequence>
<dbReference type="InterPro" id="IPR013155">
    <property type="entry name" value="M/V/L/I-tRNA-synth_anticd-bd"/>
</dbReference>
<dbReference type="GO" id="GO:0005524">
    <property type="term" value="F:ATP binding"/>
    <property type="evidence" value="ECO:0007669"/>
    <property type="project" value="UniProtKB-UniRule"/>
</dbReference>
<dbReference type="InterPro" id="IPR002302">
    <property type="entry name" value="Leu-tRNA-ligase"/>
</dbReference>
<name>A0A1F8GHN3_9BACT</name>
<dbReference type="Gene3D" id="3.40.50.620">
    <property type="entry name" value="HUPs"/>
    <property type="match status" value="2"/>
</dbReference>
<evidence type="ECO:0000256" key="4">
    <source>
        <dbReference type="ARBA" id="ARBA00022840"/>
    </source>
</evidence>
<dbReference type="GO" id="GO:0002161">
    <property type="term" value="F:aminoacyl-tRNA deacylase activity"/>
    <property type="evidence" value="ECO:0007669"/>
    <property type="project" value="InterPro"/>
</dbReference>
<dbReference type="AlphaFoldDB" id="A0A1F8GHN3"/>
<feature type="short sequence motif" description="'HIGH' region" evidence="8">
    <location>
        <begin position="40"/>
        <end position="50"/>
    </location>
</feature>
<dbReference type="STRING" id="1802695.A3A13_03065"/>
<evidence type="ECO:0000256" key="6">
    <source>
        <dbReference type="ARBA" id="ARBA00023146"/>
    </source>
</evidence>
<dbReference type="PRINTS" id="PR00985">
    <property type="entry name" value="TRNASYNTHLEU"/>
</dbReference>
<protein>
    <recommendedName>
        <fullName evidence="8">Leucine--tRNA ligase</fullName>
        <ecNumber evidence="8">6.1.1.4</ecNumber>
    </recommendedName>
    <alternativeName>
        <fullName evidence="8">Leucyl-tRNA synthetase</fullName>
        <shortName evidence="8">LeuRS</shortName>
    </alternativeName>
</protein>
<dbReference type="InterPro" id="IPR025709">
    <property type="entry name" value="Leu_tRNA-synth_edit"/>
</dbReference>
<dbReference type="CDD" id="cd00812">
    <property type="entry name" value="LeuRS_core"/>
    <property type="match status" value="1"/>
</dbReference>
<dbReference type="EMBL" id="MGKJ01000008">
    <property type="protein sequence ID" value="OGN24904.1"/>
    <property type="molecule type" value="Genomic_DNA"/>
</dbReference>
<dbReference type="GO" id="GO:0006429">
    <property type="term" value="P:leucyl-tRNA aminoacylation"/>
    <property type="evidence" value="ECO:0007669"/>
    <property type="project" value="UniProtKB-UniRule"/>
</dbReference>
<dbReference type="HAMAP" id="MF_00049_B">
    <property type="entry name" value="Leu_tRNA_synth_B"/>
    <property type="match status" value="1"/>
</dbReference>
<dbReference type="PANTHER" id="PTHR43740">
    <property type="entry name" value="LEUCYL-TRNA SYNTHETASE"/>
    <property type="match status" value="1"/>
</dbReference>
<keyword evidence="2 8" id="KW-0436">Ligase</keyword>
<evidence type="ECO:0000313" key="13">
    <source>
        <dbReference type="Proteomes" id="UP000178911"/>
    </source>
</evidence>
<evidence type="ECO:0000259" key="10">
    <source>
        <dbReference type="Pfam" id="PF08264"/>
    </source>
</evidence>
<comment type="caution">
    <text evidence="12">The sequence shown here is derived from an EMBL/GenBank/DDBJ whole genome shotgun (WGS) entry which is preliminary data.</text>
</comment>
<evidence type="ECO:0000256" key="8">
    <source>
        <dbReference type="HAMAP-Rule" id="MF_00049"/>
    </source>
</evidence>
<evidence type="ECO:0000256" key="3">
    <source>
        <dbReference type="ARBA" id="ARBA00022741"/>
    </source>
</evidence>
<dbReference type="InterPro" id="IPR009008">
    <property type="entry name" value="Val/Leu/Ile-tRNA-synth_edit"/>
</dbReference>
<evidence type="ECO:0000256" key="2">
    <source>
        <dbReference type="ARBA" id="ARBA00022598"/>
    </source>
</evidence>
<keyword evidence="5 8" id="KW-0648">Protein biosynthesis</keyword>
<keyword evidence="6 8" id="KW-0030">Aminoacyl-tRNA synthetase</keyword>
<dbReference type="FunFam" id="1.10.730.10:FF:000002">
    <property type="entry name" value="Leucine--tRNA ligase"/>
    <property type="match status" value="1"/>
</dbReference>
<dbReference type="EC" id="6.1.1.4" evidence="8"/>
<dbReference type="SUPFAM" id="SSF50677">
    <property type="entry name" value="ValRS/IleRS/LeuRS editing domain"/>
    <property type="match status" value="1"/>
</dbReference>
<feature type="short sequence motif" description="'KMSKS' region" evidence="8">
    <location>
        <begin position="585"/>
        <end position="589"/>
    </location>
</feature>
<evidence type="ECO:0000313" key="12">
    <source>
        <dbReference type="EMBL" id="OGN24904.1"/>
    </source>
</evidence>
<keyword evidence="4 8" id="KW-0067">ATP-binding</keyword>
<feature type="binding site" evidence="8">
    <location>
        <position position="588"/>
    </location>
    <ligand>
        <name>ATP</name>
        <dbReference type="ChEBI" id="CHEBI:30616"/>
    </ligand>
</feature>
<evidence type="ECO:0000256" key="5">
    <source>
        <dbReference type="ARBA" id="ARBA00022917"/>
    </source>
</evidence>
<evidence type="ECO:0000256" key="1">
    <source>
        <dbReference type="ARBA" id="ARBA00005594"/>
    </source>
</evidence>
<dbReference type="InterPro" id="IPR009080">
    <property type="entry name" value="tRNAsynth_Ia_anticodon-bd"/>
</dbReference>
<dbReference type="GO" id="GO:0004823">
    <property type="term" value="F:leucine-tRNA ligase activity"/>
    <property type="evidence" value="ECO:0007669"/>
    <property type="project" value="UniProtKB-UniRule"/>
</dbReference>
<dbReference type="Pfam" id="PF00133">
    <property type="entry name" value="tRNA-synt_1"/>
    <property type="match status" value="2"/>
</dbReference>
<accession>A0A1F8GHN3</accession>
<keyword evidence="8" id="KW-0963">Cytoplasm</keyword>
<feature type="domain" description="Methionyl/Valyl/Leucyl/Isoleucyl-tRNA synthetase anticodon-binding" evidence="10">
    <location>
        <begin position="671"/>
        <end position="786"/>
    </location>
</feature>
<dbReference type="SUPFAM" id="SSF47323">
    <property type="entry name" value="Anticodon-binding domain of a subclass of class I aminoacyl-tRNA synthetases"/>
    <property type="match status" value="1"/>
</dbReference>
<dbReference type="Proteomes" id="UP000178911">
    <property type="component" value="Unassembled WGS sequence"/>
</dbReference>
<evidence type="ECO:0000256" key="7">
    <source>
        <dbReference type="ARBA" id="ARBA00047469"/>
    </source>
</evidence>
<feature type="domain" description="Aminoacyl-tRNA synthetase class Ia" evidence="9">
    <location>
        <begin position="414"/>
        <end position="623"/>
    </location>
</feature>
<evidence type="ECO:0000259" key="11">
    <source>
        <dbReference type="Pfam" id="PF13603"/>
    </source>
</evidence>
<feature type="domain" description="Leucyl-tRNA synthetase editing" evidence="11">
    <location>
        <begin position="231"/>
        <end position="385"/>
    </location>
</feature>
<dbReference type="GO" id="GO:0005829">
    <property type="term" value="C:cytosol"/>
    <property type="evidence" value="ECO:0007669"/>
    <property type="project" value="TreeGrafter"/>
</dbReference>
<comment type="subcellular location">
    <subcellularLocation>
        <location evidence="8">Cytoplasm</location>
    </subcellularLocation>
</comment>
<dbReference type="Gene3D" id="1.10.730.10">
    <property type="entry name" value="Isoleucyl-tRNA Synthetase, Domain 1"/>
    <property type="match status" value="2"/>
</dbReference>
<dbReference type="Pfam" id="PF13603">
    <property type="entry name" value="tRNA-synt_1_2"/>
    <property type="match status" value="1"/>
</dbReference>
<comment type="catalytic activity">
    <reaction evidence="7 8">
        <text>tRNA(Leu) + L-leucine + ATP = L-leucyl-tRNA(Leu) + AMP + diphosphate</text>
        <dbReference type="Rhea" id="RHEA:11688"/>
        <dbReference type="Rhea" id="RHEA-COMP:9613"/>
        <dbReference type="Rhea" id="RHEA-COMP:9622"/>
        <dbReference type="ChEBI" id="CHEBI:30616"/>
        <dbReference type="ChEBI" id="CHEBI:33019"/>
        <dbReference type="ChEBI" id="CHEBI:57427"/>
        <dbReference type="ChEBI" id="CHEBI:78442"/>
        <dbReference type="ChEBI" id="CHEBI:78494"/>
        <dbReference type="ChEBI" id="CHEBI:456215"/>
        <dbReference type="EC" id="6.1.1.4"/>
    </reaction>
</comment>
<evidence type="ECO:0000259" key="9">
    <source>
        <dbReference type="Pfam" id="PF00133"/>
    </source>
</evidence>
<gene>
    <name evidence="8" type="primary">leuS</name>
    <name evidence="12" type="ORF">A3A13_03065</name>
</gene>
<dbReference type="Pfam" id="PF08264">
    <property type="entry name" value="Anticodon_1"/>
    <property type="match status" value="1"/>
</dbReference>
<dbReference type="PANTHER" id="PTHR43740:SF2">
    <property type="entry name" value="LEUCINE--TRNA LIGASE, MITOCHONDRIAL"/>
    <property type="match status" value="1"/>
</dbReference>
<dbReference type="InterPro" id="IPR014729">
    <property type="entry name" value="Rossmann-like_a/b/a_fold"/>
</dbReference>
<dbReference type="InterPro" id="IPR002300">
    <property type="entry name" value="aa-tRNA-synth_Ia"/>
</dbReference>
<proteinExistence type="inferred from homology"/>
<keyword evidence="3 8" id="KW-0547">Nucleotide-binding</keyword>
<dbReference type="Gene3D" id="3.10.20.590">
    <property type="match status" value="1"/>
</dbReference>
<dbReference type="CDD" id="cd07958">
    <property type="entry name" value="Anticodon_Ia_Leu_BEm"/>
    <property type="match status" value="1"/>
</dbReference>
<dbReference type="SUPFAM" id="SSF52374">
    <property type="entry name" value="Nucleotidylyl transferase"/>
    <property type="match status" value="1"/>
</dbReference>
<feature type="domain" description="Aminoacyl-tRNA synthetase class Ia" evidence="9">
    <location>
        <begin position="12"/>
        <end position="221"/>
    </location>
</feature>
<comment type="similarity">
    <text evidence="1 8">Belongs to the class-I aminoacyl-tRNA synthetase family.</text>
</comment>